<evidence type="ECO:0000259" key="15">
    <source>
        <dbReference type="Pfam" id="PF05173"/>
    </source>
</evidence>
<evidence type="ECO:0000256" key="7">
    <source>
        <dbReference type="ARBA" id="ARBA00023027"/>
    </source>
</evidence>
<keyword evidence="6 13" id="KW-0560">Oxidoreductase</keyword>
<feature type="active site" description="Proton donor" evidence="13">
    <location>
        <position position="163"/>
    </location>
</feature>
<dbReference type="EC" id="1.17.1.8" evidence="10 13"/>
<comment type="caution">
    <text evidence="13">Was originally thought to be a dihydrodipicolinate reductase (DHDPR), catalyzing the conversion of dihydrodipicolinate to tetrahydrodipicolinate. However, it was shown in E.coli that the substrate of the enzymatic reaction is not dihydrodipicolinate (DHDP) but in fact (2S,4S)-4-hydroxy-2,3,4,5-tetrahydrodipicolinic acid (HTPA), the product released by the DapA-catalyzed reaction.</text>
</comment>
<evidence type="ECO:0000256" key="6">
    <source>
        <dbReference type="ARBA" id="ARBA00023002"/>
    </source>
</evidence>
<evidence type="ECO:0000256" key="9">
    <source>
        <dbReference type="ARBA" id="ARBA00037922"/>
    </source>
</evidence>
<dbReference type="GO" id="GO:0016726">
    <property type="term" value="F:oxidoreductase activity, acting on CH or CH2 groups, NAD or NADP as acceptor"/>
    <property type="evidence" value="ECO:0007669"/>
    <property type="project" value="UniProtKB-UniRule"/>
</dbReference>
<feature type="domain" description="Dihydrodipicolinate reductase C-terminal" evidence="15">
    <location>
        <begin position="135"/>
        <end position="251"/>
    </location>
</feature>
<keyword evidence="7 13" id="KW-0520">NAD</keyword>
<feature type="binding site" evidence="13">
    <location>
        <begin position="103"/>
        <end position="105"/>
    </location>
    <ligand>
        <name>NAD(+)</name>
        <dbReference type="ChEBI" id="CHEBI:57540"/>
    </ligand>
</feature>
<evidence type="ECO:0000256" key="13">
    <source>
        <dbReference type="HAMAP-Rule" id="MF_00102"/>
    </source>
</evidence>
<dbReference type="KEGG" id="cmic:caldi_05120"/>
<dbReference type="Pfam" id="PF05173">
    <property type="entry name" value="DapB_C"/>
    <property type="match status" value="1"/>
</dbReference>
<dbReference type="CDD" id="cd02274">
    <property type="entry name" value="DHDPR_N"/>
    <property type="match status" value="1"/>
</dbReference>
<dbReference type="HAMAP" id="MF_00102">
    <property type="entry name" value="DapB"/>
    <property type="match status" value="1"/>
</dbReference>
<dbReference type="InterPro" id="IPR022664">
    <property type="entry name" value="DapB_N_CS"/>
</dbReference>
<dbReference type="InterPro" id="IPR022663">
    <property type="entry name" value="DapB_C"/>
</dbReference>
<organism evidence="16 17">
    <name type="scientific">Caldinitratiruptor microaerophilus</name>
    <dbReference type="NCBI Taxonomy" id="671077"/>
    <lineage>
        <taxon>Bacteria</taxon>
        <taxon>Bacillati</taxon>
        <taxon>Bacillota</taxon>
        <taxon>Clostridia</taxon>
        <taxon>Eubacteriales</taxon>
        <taxon>Symbiobacteriaceae</taxon>
        <taxon>Caldinitratiruptor</taxon>
    </lineage>
</organism>
<protein>
    <recommendedName>
        <fullName evidence="10 13">4-hydroxy-tetrahydrodipicolinate reductase</fullName>
        <shortName evidence="13">HTPA reductase</shortName>
        <ecNumber evidence="10 13">1.17.1.8</ecNumber>
    </recommendedName>
</protein>
<sequence length="253" mass="26732">MLEPIRVVVAGATGKVGREVCRALLREPGFRLAGAVARSGAGRDVGELLGSEPVGVPVSRSLDEALARCTGDPPQVLVDFTTAEAARETLPAAIRKQMAPVVGTTGLSRAELAALAAACREAGVGGAFVANFAIGAMLMMRFAAEARRFFPHVEIIEMHHHTKLDAPSGTAIRTRERLEAARGDLQGPSVPVHSVRLPGLVAHQEVIFGGPGQTLTIRHDATSRESYVPGVLLACRWVLAHPGEVAFDLEEMV</sequence>
<dbReference type="PANTHER" id="PTHR20836">
    <property type="entry name" value="DIHYDRODIPICOLINATE REDUCTASE"/>
    <property type="match status" value="1"/>
</dbReference>
<dbReference type="GO" id="GO:0050661">
    <property type="term" value="F:NADP binding"/>
    <property type="evidence" value="ECO:0007669"/>
    <property type="project" value="UniProtKB-UniRule"/>
</dbReference>
<dbReference type="GO" id="GO:0005829">
    <property type="term" value="C:cytosol"/>
    <property type="evidence" value="ECO:0007669"/>
    <property type="project" value="TreeGrafter"/>
</dbReference>
<dbReference type="Gene3D" id="3.40.50.720">
    <property type="entry name" value="NAD(P)-binding Rossmann-like Domain"/>
    <property type="match status" value="1"/>
</dbReference>
<gene>
    <name evidence="13 16" type="primary">dapB</name>
    <name evidence="16" type="ORF">caldi_05120</name>
</gene>
<comment type="subunit">
    <text evidence="13">Homotetramer.</text>
</comment>
<dbReference type="Pfam" id="PF01113">
    <property type="entry name" value="DapB_N"/>
    <property type="match status" value="1"/>
</dbReference>
<comment type="caution">
    <text evidence="13">Lacks conserved residue(s) required for the propagation of feature annotation.</text>
</comment>
<evidence type="ECO:0000256" key="2">
    <source>
        <dbReference type="ARBA" id="ARBA00022490"/>
    </source>
</evidence>
<comment type="similarity">
    <text evidence="1 13">Belongs to the DapB family.</text>
</comment>
<evidence type="ECO:0000256" key="8">
    <source>
        <dbReference type="ARBA" id="ARBA00023154"/>
    </source>
</evidence>
<keyword evidence="3 13" id="KW-0028">Amino-acid biosynthesis</keyword>
<dbReference type="GO" id="GO:0009089">
    <property type="term" value="P:lysine biosynthetic process via diaminopimelate"/>
    <property type="evidence" value="ECO:0007669"/>
    <property type="project" value="UniProtKB-UniRule"/>
</dbReference>
<dbReference type="PANTHER" id="PTHR20836:SF0">
    <property type="entry name" value="4-HYDROXY-TETRAHYDRODIPICOLINATE REDUCTASE 1, CHLOROPLASTIC-RELATED"/>
    <property type="match status" value="1"/>
</dbReference>
<evidence type="ECO:0000256" key="4">
    <source>
        <dbReference type="ARBA" id="ARBA00022857"/>
    </source>
</evidence>
<dbReference type="InterPro" id="IPR000846">
    <property type="entry name" value="DapB_N"/>
</dbReference>
<keyword evidence="4 13" id="KW-0521">NADP</keyword>
<evidence type="ECO:0000256" key="11">
    <source>
        <dbReference type="ARBA" id="ARBA00049080"/>
    </source>
</evidence>
<comment type="catalytic activity">
    <reaction evidence="12 13">
        <text>(S)-2,3,4,5-tetrahydrodipicolinate + NAD(+) + H2O = (2S,4S)-4-hydroxy-2,3,4,5-tetrahydrodipicolinate + NADH + H(+)</text>
        <dbReference type="Rhea" id="RHEA:35323"/>
        <dbReference type="ChEBI" id="CHEBI:15377"/>
        <dbReference type="ChEBI" id="CHEBI:15378"/>
        <dbReference type="ChEBI" id="CHEBI:16845"/>
        <dbReference type="ChEBI" id="CHEBI:57540"/>
        <dbReference type="ChEBI" id="CHEBI:57945"/>
        <dbReference type="ChEBI" id="CHEBI:67139"/>
        <dbReference type="EC" id="1.17.1.8"/>
    </reaction>
</comment>
<comment type="function">
    <text evidence="13">Catalyzes the conversion of 4-hydroxy-tetrahydrodipicolinate (HTPA) to tetrahydrodipicolinate.</text>
</comment>
<keyword evidence="5 13" id="KW-0220">Diaminopimelate biosynthesis</keyword>
<dbReference type="EMBL" id="AP025628">
    <property type="protein sequence ID" value="BDG59422.1"/>
    <property type="molecule type" value="Genomic_DNA"/>
</dbReference>
<accession>A0AA35CI74</accession>
<feature type="binding site" evidence="13">
    <location>
        <begin position="129"/>
        <end position="132"/>
    </location>
    <ligand>
        <name>NAD(+)</name>
        <dbReference type="ChEBI" id="CHEBI:57540"/>
    </ligand>
</feature>
<dbReference type="InterPro" id="IPR036291">
    <property type="entry name" value="NAD(P)-bd_dom_sf"/>
</dbReference>
<dbReference type="GO" id="GO:0019877">
    <property type="term" value="P:diaminopimelate biosynthetic process"/>
    <property type="evidence" value="ECO:0007669"/>
    <property type="project" value="UniProtKB-UniRule"/>
</dbReference>
<proteinExistence type="inferred from homology"/>
<dbReference type="InterPro" id="IPR023940">
    <property type="entry name" value="DHDPR_bac"/>
</dbReference>
<comment type="catalytic activity">
    <reaction evidence="11 13">
        <text>(S)-2,3,4,5-tetrahydrodipicolinate + NADP(+) + H2O = (2S,4S)-4-hydroxy-2,3,4,5-tetrahydrodipicolinate + NADPH + H(+)</text>
        <dbReference type="Rhea" id="RHEA:35331"/>
        <dbReference type="ChEBI" id="CHEBI:15377"/>
        <dbReference type="ChEBI" id="CHEBI:15378"/>
        <dbReference type="ChEBI" id="CHEBI:16845"/>
        <dbReference type="ChEBI" id="CHEBI:57783"/>
        <dbReference type="ChEBI" id="CHEBI:58349"/>
        <dbReference type="ChEBI" id="CHEBI:67139"/>
        <dbReference type="EC" id="1.17.1.8"/>
    </reaction>
</comment>
<dbReference type="PROSITE" id="PS01298">
    <property type="entry name" value="DAPB"/>
    <property type="match status" value="1"/>
</dbReference>
<dbReference type="FunFam" id="3.30.360.10:FF:000009">
    <property type="entry name" value="4-hydroxy-tetrahydrodipicolinate reductase"/>
    <property type="match status" value="1"/>
</dbReference>
<feature type="binding site" evidence="13">
    <location>
        <position position="160"/>
    </location>
    <ligand>
        <name>(S)-2,3,4,5-tetrahydrodipicolinate</name>
        <dbReference type="ChEBI" id="CHEBI:16845"/>
    </ligand>
</feature>
<feature type="domain" description="Dihydrodipicolinate reductase N-terminal" evidence="14">
    <location>
        <begin position="5"/>
        <end position="132"/>
    </location>
</feature>
<dbReference type="SUPFAM" id="SSF51735">
    <property type="entry name" value="NAD(P)-binding Rossmann-fold domains"/>
    <property type="match status" value="1"/>
</dbReference>
<dbReference type="GO" id="GO:0008839">
    <property type="term" value="F:4-hydroxy-tetrahydrodipicolinate reductase"/>
    <property type="evidence" value="ECO:0007669"/>
    <property type="project" value="UniProtKB-UniRule"/>
</dbReference>
<dbReference type="PIRSF" id="PIRSF000161">
    <property type="entry name" value="DHPR"/>
    <property type="match status" value="1"/>
</dbReference>
<comment type="subcellular location">
    <subcellularLocation>
        <location evidence="13">Cytoplasm</location>
    </subcellularLocation>
</comment>
<dbReference type="NCBIfam" id="TIGR00036">
    <property type="entry name" value="dapB"/>
    <property type="match status" value="1"/>
</dbReference>
<keyword evidence="17" id="KW-1185">Reference proteome</keyword>
<name>A0AA35CI74_9FIRM</name>
<feature type="binding site" evidence="13">
    <location>
        <begin position="169"/>
        <end position="170"/>
    </location>
    <ligand>
        <name>(S)-2,3,4,5-tetrahydrodipicolinate</name>
        <dbReference type="ChEBI" id="CHEBI:16845"/>
    </ligand>
</feature>
<evidence type="ECO:0000256" key="3">
    <source>
        <dbReference type="ARBA" id="ARBA00022605"/>
    </source>
</evidence>
<dbReference type="Gene3D" id="3.30.360.10">
    <property type="entry name" value="Dihydrodipicolinate Reductase, domain 2"/>
    <property type="match status" value="1"/>
</dbReference>
<keyword evidence="8 13" id="KW-0457">Lysine biosynthesis</keyword>
<dbReference type="Proteomes" id="UP001163687">
    <property type="component" value="Chromosome"/>
</dbReference>
<evidence type="ECO:0000256" key="1">
    <source>
        <dbReference type="ARBA" id="ARBA00006642"/>
    </source>
</evidence>
<feature type="active site" description="Proton donor/acceptor" evidence="13">
    <location>
        <position position="159"/>
    </location>
</feature>
<reference evidence="16" key="1">
    <citation type="submission" date="2022-03" db="EMBL/GenBank/DDBJ databases">
        <title>Complete genome sequence of Caldinitratiruptor microaerophilus.</title>
        <authorList>
            <person name="Mukaiyama R."/>
            <person name="Nishiyama T."/>
            <person name="Ueda K."/>
        </authorList>
    </citation>
    <scope>NUCLEOTIDE SEQUENCE</scope>
    <source>
        <strain evidence="16">JCM 16183</strain>
    </source>
</reference>
<evidence type="ECO:0000313" key="17">
    <source>
        <dbReference type="Proteomes" id="UP001163687"/>
    </source>
</evidence>
<dbReference type="SUPFAM" id="SSF55347">
    <property type="entry name" value="Glyceraldehyde-3-phosphate dehydrogenase-like, C-terminal domain"/>
    <property type="match status" value="1"/>
</dbReference>
<dbReference type="AlphaFoldDB" id="A0AA35CI74"/>
<keyword evidence="2 13" id="KW-0963">Cytoplasm</keyword>
<dbReference type="GO" id="GO:0051287">
    <property type="term" value="F:NAD binding"/>
    <property type="evidence" value="ECO:0007669"/>
    <property type="project" value="UniProtKB-UniRule"/>
</dbReference>
<evidence type="ECO:0000259" key="14">
    <source>
        <dbReference type="Pfam" id="PF01113"/>
    </source>
</evidence>
<evidence type="ECO:0000256" key="10">
    <source>
        <dbReference type="ARBA" id="ARBA00038983"/>
    </source>
</evidence>
<evidence type="ECO:0000313" key="16">
    <source>
        <dbReference type="EMBL" id="BDG59422.1"/>
    </source>
</evidence>
<feature type="binding site" evidence="13">
    <location>
        <begin position="11"/>
        <end position="16"/>
    </location>
    <ligand>
        <name>NAD(+)</name>
        <dbReference type="ChEBI" id="CHEBI:57540"/>
    </ligand>
</feature>
<evidence type="ECO:0000256" key="12">
    <source>
        <dbReference type="ARBA" id="ARBA00049396"/>
    </source>
</evidence>
<evidence type="ECO:0000256" key="5">
    <source>
        <dbReference type="ARBA" id="ARBA00022915"/>
    </source>
</evidence>
<comment type="pathway">
    <text evidence="9 13">Amino-acid biosynthesis; L-lysine biosynthesis via DAP pathway; (S)-tetrahydrodipicolinate from L-aspartate: step 4/4.</text>
</comment>